<evidence type="ECO:0000313" key="1">
    <source>
        <dbReference type="EMBL" id="MBB1486909.1"/>
    </source>
</evidence>
<evidence type="ECO:0000313" key="2">
    <source>
        <dbReference type="Proteomes" id="UP000565262"/>
    </source>
</evidence>
<organism evidence="1 2">
    <name type="scientific">Oceanospirillum sediminis</name>
    <dbReference type="NCBI Taxonomy" id="2760088"/>
    <lineage>
        <taxon>Bacteria</taxon>
        <taxon>Pseudomonadati</taxon>
        <taxon>Pseudomonadota</taxon>
        <taxon>Gammaproteobacteria</taxon>
        <taxon>Oceanospirillales</taxon>
        <taxon>Oceanospirillaceae</taxon>
        <taxon>Oceanospirillum</taxon>
    </lineage>
</organism>
<dbReference type="InterPro" id="IPR016181">
    <property type="entry name" value="Acyl_CoA_acyltransferase"/>
</dbReference>
<comment type="caution">
    <text evidence="1">The sequence shown here is derived from an EMBL/GenBank/DDBJ whole genome shotgun (WGS) entry which is preliminary data.</text>
</comment>
<accession>A0A839IQY5</accession>
<dbReference type="EMBL" id="JACJFM010000010">
    <property type="protein sequence ID" value="MBB1486909.1"/>
    <property type="molecule type" value="Genomic_DNA"/>
</dbReference>
<dbReference type="AlphaFoldDB" id="A0A839IQY5"/>
<proteinExistence type="predicted"/>
<dbReference type="Proteomes" id="UP000565262">
    <property type="component" value="Unassembled WGS sequence"/>
</dbReference>
<name>A0A839IQY5_9GAMM</name>
<dbReference type="Gene3D" id="3.40.630.30">
    <property type="match status" value="1"/>
</dbReference>
<dbReference type="RefSeq" id="WP_182808693.1">
    <property type="nucleotide sequence ID" value="NZ_JACJFM010000010.1"/>
</dbReference>
<keyword evidence="2" id="KW-1185">Reference proteome</keyword>
<evidence type="ECO:0008006" key="3">
    <source>
        <dbReference type="Google" id="ProtNLM"/>
    </source>
</evidence>
<sequence length="76" mass="9065">MRIFQADWQHLDETARLFDLYRQFCDCPTDFYAARAFIQARLDNQDSLIFLLQDDSDDIIGCSRIYPLKTQMLPDR</sequence>
<dbReference type="SUPFAM" id="SSF55729">
    <property type="entry name" value="Acyl-CoA N-acyltransferases (Nat)"/>
    <property type="match status" value="1"/>
</dbReference>
<reference evidence="1 2" key="1">
    <citation type="submission" date="2020-08" db="EMBL/GenBank/DDBJ databases">
        <title>Oceanospirillum sp. nov. isolated from marine sediment.</title>
        <authorList>
            <person name="Ji X."/>
        </authorList>
    </citation>
    <scope>NUCLEOTIDE SEQUENCE [LARGE SCALE GENOMIC DNA]</scope>
    <source>
        <strain evidence="1 2">D5</strain>
    </source>
</reference>
<gene>
    <name evidence="1" type="ORF">H4O21_09830</name>
</gene>
<protein>
    <recommendedName>
        <fullName evidence="3">GNAT family N-acetyltransferase</fullName>
    </recommendedName>
</protein>